<sequence length="17" mass="1794">DAPIPIPGIGRNRFITG</sequence>
<proteinExistence type="predicted"/>
<dbReference type="Proteomes" id="UP000663889">
    <property type="component" value="Unassembled WGS sequence"/>
</dbReference>
<accession>A0A815SU66</accession>
<gene>
    <name evidence="1" type="ORF">SEV965_LOCUS35737</name>
</gene>
<feature type="non-terminal residue" evidence="1">
    <location>
        <position position="1"/>
    </location>
</feature>
<name>A0A815SU66_9BILA</name>
<evidence type="ECO:0000313" key="1">
    <source>
        <dbReference type="EMBL" id="CAF1494289.1"/>
    </source>
</evidence>
<evidence type="ECO:0000313" key="2">
    <source>
        <dbReference type="Proteomes" id="UP000663889"/>
    </source>
</evidence>
<comment type="caution">
    <text evidence="1">The sequence shown here is derived from an EMBL/GenBank/DDBJ whole genome shotgun (WGS) entry which is preliminary data.</text>
</comment>
<protein>
    <submittedName>
        <fullName evidence="1">Uncharacterized protein</fullName>
    </submittedName>
</protein>
<dbReference type="AlphaFoldDB" id="A0A815SU66"/>
<organism evidence="1 2">
    <name type="scientific">Rotaria sordida</name>
    <dbReference type="NCBI Taxonomy" id="392033"/>
    <lineage>
        <taxon>Eukaryota</taxon>
        <taxon>Metazoa</taxon>
        <taxon>Spiralia</taxon>
        <taxon>Gnathifera</taxon>
        <taxon>Rotifera</taxon>
        <taxon>Eurotatoria</taxon>
        <taxon>Bdelloidea</taxon>
        <taxon>Philodinida</taxon>
        <taxon>Philodinidae</taxon>
        <taxon>Rotaria</taxon>
    </lineage>
</organism>
<reference evidence="1" key="1">
    <citation type="submission" date="2021-02" db="EMBL/GenBank/DDBJ databases">
        <authorList>
            <person name="Nowell W R."/>
        </authorList>
    </citation>
    <scope>NUCLEOTIDE SEQUENCE</scope>
</reference>
<dbReference type="EMBL" id="CAJNOU010006007">
    <property type="protein sequence ID" value="CAF1494289.1"/>
    <property type="molecule type" value="Genomic_DNA"/>
</dbReference>